<comment type="caution">
    <text evidence="6">The sequence shown here is derived from an EMBL/GenBank/DDBJ whole genome shotgun (WGS) entry which is preliminary data.</text>
</comment>
<organism evidence="6 7">
    <name type="scientific">Acidiferrimicrobium australe</name>
    <dbReference type="NCBI Taxonomy" id="2664430"/>
    <lineage>
        <taxon>Bacteria</taxon>
        <taxon>Bacillati</taxon>
        <taxon>Actinomycetota</taxon>
        <taxon>Acidimicrobiia</taxon>
        <taxon>Acidimicrobiales</taxon>
        <taxon>Acidimicrobiaceae</taxon>
        <taxon>Acidiferrimicrobium</taxon>
    </lineage>
</organism>
<evidence type="ECO:0000256" key="1">
    <source>
        <dbReference type="ARBA" id="ARBA00004141"/>
    </source>
</evidence>
<proteinExistence type="predicted"/>
<accession>A0ABW9R1V1</accession>
<dbReference type="Proteomes" id="UP000437736">
    <property type="component" value="Unassembled WGS sequence"/>
</dbReference>
<feature type="transmembrane region" description="Helical" evidence="5">
    <location>
        <begin position="35"/>
        <end position="54"/>
    </location>
</feature>
<feature type="transmembrane region" description="Helical" evidence="5">
    <location>
        <begin position="121"/>
        <end position="143"/>
    </location>
</feature>
<comment type="subcellular location">
    <subcellularLocation>
        <location evidence="1">Membrane</location>
        <topology evidence="1">Multi-pass membrane protein</topology>
    </subcellularLocation>
</comment>
<dbReference type="InterPro" id="IPR003339">
    <property type="entry name" value="ABC/ECF_trnsptr_transmembrane"/>
</dbReference>
<keyword evidence="3 5" id="KW-1133">Transmembrane helix</keyword>
<keyword evidence="2 5" id="KW-0812">Transmembrane</keyword>
<evidence type="ECO:0000256" key="5">
    <source>
        <dbReference type="SAM" id="Phobius"/>
    </source>
</evidence>
<dbReference type="EMBL" id="WJHE01001142">
    <property type="protein sequence ID" value="MST34673.1"/>
    <property type="molecule type" value="Genomic_DNA"/>
</dbReference>
<evidence type="ECO:0000256" key="3">
    <source>
        <dbReference type="ARBA" id="ARBA00022989"/>
    </source>
</evidence>
<dbReference type="Pfam" id="PF02361">
    <property type="entry name" value="CbiQ"/>
    <property type="match status" value="1"/>
</dbReference>
<keyword evidence="4 5" id="KW-0472">Membrane</keyword>
<sequence>TVSEHPTWLVAALLAAALLAVARLARIPASAVPRFPGWVWIGLLVFAVLSLAAGGKPYVHLAGASIGLGALQLSALFLVVSLELLAAGALVAWTTALGDVGPAVATLGRPLRALRVPVDEWAVAVALCVRSLPLLVGEIRVLAAARRLRPKPPNRSLTRL</sequence>
<evidence type="ECO:0000313" key="6">
    <source>
        <dbReference type="EMBL" id="MST34673.1"/>
    </source>
</evidence>
<evidence type="ECO:0000256" key="2">
    <source>
        <dbReference type="ARBA" id="ARBA00022692"/>
    </source>
</evidence>
<gene>
    <name evidence="6" type="ORF">GHK86_18330</name>
</gene>
<reference evidence="6 7" key="1">
    <citation type="submission" date="2019-11" db="EMBL/GenBank/DDBJ databases">
        <title>Acidiferrimicrobium australis gen. nov., sp. nov., an acidophilic and obligately heterotrophic, member of the Actinobacteria that catalyses dissimilatory oxido- reduction of iron isolated from metal-rich acidic water in Chile.</title>
        <authorList>
            <person name="Gonzalez D."/>
            <person name="Huber K."/>
            <person name="Hedrich S."/>
            <person name="Rojas-Villalobos C."/>
            <person name="Quatrini R."/>
            <person name="Dinamarca M.A."/>
            <person name="Schwarz A."/>
            <person name="Canales C."/>
            <person name="Nancucheo I."/>
        </authorList>
    </citation>
    <scope>NUCLEOTIDE SEQUENCE [LARGE SCALE GENOMIC DNA]</scope>
    <source>
        <strain evidence="6 7">USS-CCA1</strain>
    </source>
</reference>
<keyword evidence="7" id="KW-1185">Reference proteome</keyword>
<feature type="transmembrane region" description="Helical" evidence="5">
    <location>
        <begin position="66"/>
        <end position="93"/>
    </location>
</feature>
<feature type="non-terminal residue" evidence="6">
    <location>
        <position position="1"/>
    </location>
</feature>
<name>A0ABW9R1V1_9ACTN</name>
<feature type="non-terminal residue" evidence="6">
    <location>
        <position position="160"/>
    </location>
</feature>
<evidence type="ECO:0000313" key="7">
    <source>
        <dbReference type="Proteomes" id="UP000437736"/>
    </source>
</evidence>
<protein>
    <submittedName>
        <fullName evidence="6">Energy-coupling factor transporter transmembrane protein EcfT</fullName>
    </submittedName>
</protein>
<evidence type="ECO:0000256" key="4">
    <source>
        <dbReference type="ARBA" id="ARBA00023136"/>
    </source>
</evidence>